<evidence type="ECO:0000259" key="1">
    <source>
        <dbReference type="PROSITE" id="PS50097"/>
    </source>
</evidence>
<dbReference type="CDD" id="cd18186">
    <property type="entry name" value="BTB_POZ_ZBTB_KLHL-like"/>
    <property type="match status" value="1"/>
</dbReference>
<dbReference type="Gene3D" id="3.30.710.10">
    <property type="entry name" value="Potassium Channel Kv1.1, Chain A"/>
    <property type="match status" value="1"/>
</dbReference>
<dbReference type="PROSITE" id="PS50097">
    <property type="entry name" value="BTB"/>
    <property type="match status" value="1"/>
</dbReference>
<dbReference type="EMBL" id="ML736298">
    <property type="protein sequence ID" value="KAE8373950.1"/>
    <property type="molecule type" value="Genomic_DNA"/>
</dbReference>
<evidence type="ECO:0000313" key="3">
    <source>
        <dbReference type="Proteomes" id="UP000326198"/>
    </source>
</evidence>
<gene>
    <name evidence="2" type="ORF">BDV26DRAFT_296431</name>
</gene>
<dbReference type="SUPFAM" id="SSF54695">
    <property type="entry name" value="POZ domain"/>
    <property type="match status" value="1"/>
</dbReference>
<dbReference type="Proteomes" id="UP000326198">
    <property type="component" value="Unassembled WGS sequence"/>
</dbReference>
<accession>A0A5N7AYQ8</accession>
<name>A0A5N7AYQ8_9EURO</name>
<protein>
    <recommendedName>
        <fullName evidence="1">BTB domain-containing protein</fullName>
    </recommendedName>
</protein>
<reference evidence="2 3" key="1">
    <citation type="submission" date="2019-04" db="EMBL/GenBank/DDBJ databases">
        <title>Friends and foes A comparative genomics studyof 23 Aspergillus species from section Flavi.</title>
        <authorList>
            <consortium name="DOE Joint Genome Institute"/>
            <person name="Kjaerbolling I."/>
            <person name="Vesth T."/>
            <person name="Frisvad J.C."/>
            <person name="Nybo J.L."/>
            <person name="Theobald S."/>
            <person name="Kildgaard S."/>
            <person name="Isbrandt T."/>
            <person name="Kuo A."/>
            <person name="Sato A."/>
            <person name="Lyhne E.K."/>
            <person name="Kogle M.E."/>
            <person name="Wiebenga A."/>
            <person name="Kun R.S."/>
            <person name="Lubbers R.J."/>
            <person name="Makela M.R."/>
            <person name="Barry K."/>
            <person name="Chovatia M."/>
            <person name="Clum A."/>
            <person name="Daum C."/>
            <person name="Haridas S."/>
            <person name="He G."/>
            <person name="LaButti K."/>
            <person name="Lipzen A."/>
            <person name="Mondo S."/>
            <person name="Riley R."/>
            <person name="Salamov A."/>
            <person name="Simmons B.A."/>
            <person name="Magnuson J.K."/>
            <person name="Henrissat B."/>
            <person name="Mortensen U.H."/>
            <person name="Larsen T.O."/>
            <person name="Devries R.P."/>
            <person name="Grigoriev I.V."/>
            <person name="Machida M."/>
            <person name="Baker S.E."/>
            <person name="Andersen M.R."/>
        </authorList>
    </citation>
    <scope>NUCLEOTIDE SEQUENCE [LARGE SCALE GENOMIC DNA]</scope>
    <source>
        <strain evidence="2 3">IBT 29228</strain>
    </source>
</reference>
<organism evidence="2 3">
    <name type="scientific">Aspergillus bertholletiae</name>
    <dbReference type="NCBI Taxonomy" id="1226010"/>
    <lineage>
        <taxon>Eukaryota</taxon>
        <taxon>Fungi</taxon>
        <taxon>Dikarya</taxon>
        <taxon>Ascomycota</taxon>
        <taxon>Pezizomycotina</taxon>
        <taxon>Eurotiomycetes</taxon>
        <taxon>Eurotiomycetidae</taxon>
        <taxon>Eurotiales</taxon>
        <taxon>Aspergillaceae</taxon>
        <taxon>Aspergillus</taxon>
        <taxon>Aspergillus subgen. Circumdati</taxon>
    </lineage>
</organism>
<feature type="domain" description="BTB" evidence="1">
    <location>
        <begin position="13"/>
        <end position="82"/>
    </location>
</feature>
<dbReference type="OrthoDB" id="1022638at2759"/>
<dbReference type="InterPro" id="IPR000210">
    <property type="entry name" value="BTB/POZ_dom"/>
</dbReference>
<dbReference type="InterPro" id="IPR011333">
    <property type="entry name" value="SKP1/BTB/POZ_sf"/>
</dbReference>
<dbReference type="AlphaFoldDB" id="A0A5N7AYQ8"/>
<keyword evidence="3" id="KW-1185">Reference proteome</keyword>
<proteinExistence type="predicted"/>
<evidence type="ECO:0000313" key="2">
    <source>
        <dbReference type="EMBL" id="KAE8373950.1"/>
    </source>
</evidence>
<sequence length="102" mass="11825">MSMDTGKHILSGAIVKLDVGIPPVPFNIHRELLCEVSPVFFDLFTVRLPDLTEEHLCLRGEDPDTFAEFVNWMYWDTVFKDQHPRVLALFKLWVLADKLEIP</sequence>
<dbReference type="Pfam" id="PF00651">
    <property type="entry name" value="BTB"/>
    <property type="match status" value="1"/>
</dbReference>